<evidence type="ECO:0000256" key="17">
    <source>
        <dbReference type="SAM" id="Phobius"/>
    </source>
</evidence>
<dbReference type="InterPro" id="IPR009091">
    <property type="entry name" value="RCC1/BLIP-II"/>
</dbReference>
<dbReference type="PANTHER" id="PTHR46146">
    <property type="entry name" value="SERINE/THREONINE-PROTEIN KINASE-LIKE PROTEIN CCR4"/>
    <property type="match status" value="1"/>
</dbReference>
<feature type="compositionally biased region" description="Low complexity" evidence="16">
    <location>
        <begin position="423"/>
        <end position="438"/>
    </location>
</feature>
<dbReference type="OrthoDB" id="61110at2759"/>
<gene>
    <name evidence="20" type="ORF">MANES_18G107200v8</name>
</gene>
<dbReference type="GO" id="GO:0042803">
    <property type="term" value="F:protein homodimerization activity"/>
    <property type="evidence" value="ECO:0007669"/>
    <property type="project" value="UniProtKB-ARBA"/>
</dbReference>
<keyword evidence="5 17" id="KW-0812">Transmembrane</keyword>
<keyword evidence="21" id="KW-1185">Reference proteome</keyword>
<dbReference type="FunFam" id="1.10.510.10:FF:000569">
    <property type="entry name" value="Serine/threonine-protein kinase-like protein CCR4"/>
    <property type="match status" value="1"/>
</dbReference>
<feature type="transmembrane region" description="Helical" evidence="17">
    <location>
        <begin position="375"/>
        <end position="398"/>
    </location>
</feature>
<dbReference type="GO" id="GO:0004674">
    <property type="term" value="F:protein serine/threonine kinase activity"/>
    <property type="evidence" value="ECO:0007669"/>
    <property type="project" value="UniProtKB-KW"/>
</dbReference>
<evidence type="ECO:0000313" key="20">
    <source>
        <dbReference type="EMBL" id="OAY23788.1"/>
    </source>
</evidence>
<evidence type="ECO:0000313" key="21">
    <source>
        <dbReference type="Proteomes" id="UP000091857"/>
    </source>
</evidence>
<comment type="catalytic activity">
    <reaction evidence="13">
        <text>L-threonyl-[protein] + ATP = O-phospho-L-threonyl-[protein] + ADP + H(+)</text>
        <dbReference type="Rhea" id="RHEA:46608"/>
        <dbReference type="Rhea" id="RHEA-COMP:11060"/>
        <dbReference type="Rhea" id="RHEA-COMP:11605"/>
        <dbReference type="ChEBI" id="CHEBI:15378"/>
        <dbReference type="ChEBI" id="CHEBI:30013"/>
        <dbReference type="ChEBI" id="CHEBI:30616"/>
        <dbReference type="ChEBI" id="CHEBI:61977"/>
        <dbReference type="ChEBI" id="CHEBI:456216"/>
        <dbReference type="EC" id="2.7.11.1"/>
    </reaction>
</comment>
<dbReference type="PROSITE" id="PS00108">
    <property type="entry name" value="PROTEIN_KINASE_ST"/>
    <property type="match status" value="1"/>
</dbReference>
<evidence type="ECO:0000256" key="1">
    <source>
        <dbReference type="ARBA" id="ARBA00004167"/>
    </source>
</evidence>
<accession>A0A2C9U3X6</accession>
<evidence type="ECO:0000256" key="11">
    <source>
        <dbReference type="ARBA" id="ARBA00023136"/>
    </source>
</evidence>
<feature type="binding site" evidence="15">
    <location>
        <position position="504"/>
    </location>
    <ligand>
        <name>ATP</name>
        <dbReference type="ChEBI" id="CHEBI:30616"/>
    </ligand>
</feature>
<feature type="region of interest" description="Disordered" evidence="16">
    <location>
        <begin position="417"/>
        <end position="440"/>
    </location>
</feature>
<evidence type="ECO:0000256" key="18">
    <source>
        <dbReference type="SAM" id="SignalP"/>
    </source>
</evidence>
<evidence type="ECO:0000259" key="19">
    <source>
        <dbReference type="PROSITE" id="PS50011"/>
    </source>
</evidence>
<dbReference type="GO" id="GO:0016020">
    <property type="term" value="C:membrane"/>
    <property type="evidence" value="ECO:0007669"/>
    <property type="project" value="UniProtKB-SubCell"/>
</dbReference>
<keyword evidence="10 17" id="KW-1133">Transmembrane helix</keyword>
<reference evidence="21" key="1">
    <citation type="journal article" date="2016" name="Nat. Biotechnol.">
        <title>Sequencing wild and cultivated cassava and related species reveals extensive interspecific hybridization and genetic diversity.</title>
        <authorList>
            <person name="Bredeson J.V."/>
            <person name="Lyons J.B."/>
            <person name="Prochnik S.E."/>
            <person name="Wu G.A."/>
            <person name="Ha C.M."/>
            <person name="Edsinger-Gonzales E."/>
            <person name="Grimwood J."/>
            <person name="Schmutz J."/>
            <person name="Rabbi I.Y."/>
            <person name="Egesi C."/>
            <person name="Nauluvula P."/>
            <person name="Lebot V."/>
            <person name="Ndunguru J."/>
            <person name="Mkamilo G."/>
            <person name="Bart R.S."/>
            <person name="Setter T.L."/>
            <person name="Gleadow R.M."/>
            <person name="Kulakow P."/>
            <person name="Ferguson M.E."/>
            <person name="Rounsley S."/>
            <person name="Rokhsar D.S."/>
        </authorList>
    </citation>
    <scope>NUCLEOTIDE SEQUENCE [LARGE SCALE GENOMIC DNA]</scope>
    <source>
        <strain evidence="21">cv. AM560-2</strain>
    </source>
</reference>
<dbReference type="PANTHER" id="PTHR46146:SF4">
    <property type="entry name" value="SERINE_THREONINE-PROTEIN KINASE-LIKE PROTEIN CCR4"/>
    <property type="match status" value="1"/>
</dbReference>
<keyword evidence="3" id="KW-0723">Serine/threonine-protein kinase</keyword>
<evidence type="ECO:0000256" key="13">
    <source>
        <dbReference type="ARBA" id="ARBA00047899"/>
    </source>
</evidence>
<dbReference type="InterPro" id="IPR017441">
    <property type="entry name" value="Protein_kinase_ATP_BS"/>
</dbReference>
<comment type="caution">
    <text evidence="20">The sequence shown here is derived from an EMBL/GenBank/DDBJ whole genome shotgun (WGS) entry which is preliminary data.</text>
</comment>
<feature type="domain" description="Protein kinase" evidence="19">
    <location>
        <begin position="476"/>
        <end position="764"/>
    </location>
</feature>
<dbReference type="EC" id="2.7.11.1" evidence="2"/>
<dbReference type="SUPFAM" id="SSF56112">
    <property type="entry name" value="Protein kinase-like (PK-like)"/>
    <property type="match status" value="1"/>
</dbReference>
<evidence type="ECO:0000256" key="7">
    <source>
        <dbReference type="ARBA" id="ARBA00022741"/>
    </source>
</evidence>
<comment type="catalytic activity">
    <reaction evidence="14">
        <text>L-seryl-[protein] + ATP = O-phospho-L-seryl-[protein] + ADP + H(+)</text>
        <dbReference type="Rhea" id="RHEA:17989"/>
        <dbReference type="Rhea" id="RHEA-COMP:9863"/>
        <dbReference type="Rhea" id="RHEA-COMP:11604"/>
        <dbReference type="ChEBI" id="CHEBI:15378"/>
        <dbReference type="ChEBI" id="CHEBI:29999"/>
        <dbReference type="ChEBI" id="CHEBI:30616"/>
        <dbReference type="ChEBI" id="CHEBI:83421"/>
        <dbReference type="ChEBI" id="CHEBI:456216"/>
        <dbReference type="EC" id="2.7.11.1"/>
    </reaction>
</comment>
<dbReference type="SMART" id="SM00220">
    <property type="entry name" value="S_TKc"/>
    <property type="match status" value="1"/>
</dbReference>
<keyword evidence="11 17" id="KW-0472">Membrane</keyword>
<dbReference type="PROSITE" id="PS00107">
    <property type="entry name" value="PROTEIN_KINASE_ATP"/>
    <property type="match status" value="1"/>
</dbReference>
<evidence type="ECO:0000256" key="8">
    <source>
        <dbReference type="ARBA" id="ARBA00022777"/>
    </source>
</evidence>
<evidence type="ECO:0000256" key="16">
    <source>
        <dbReference type="SAM" id="MobiDB-lite"/>
    </source>
</evidence>
<dbReference type="InterPro" id="IPR008271">
    <property type="entry name" value="Ser/Thr_kinase_AS"/>
</dbReference>
<dbReference type="SUPFAM" id="SSF50985">
    <property type="entry name" value="RCC1/BLIP-II"/>
    <property type="match status" value="1"/>
</dbReference>
<dbReference type="AlphaFoldDB" id="A0A2C9U3X6"/>
<evidence type="ECO:0000256" key="2">
    <source>
        <dbReference type="ARBA" id="ARBA00012513"/>
    </source>
</evidence>
<keyword evidence="7 15" id="KW-0547">Nucleotide-binding</keyword>
<dbReference type="Gramene" id="Manes.18G107200.1.v8.1">
    <property type="protein sequence ID" value="Manes.18G107200.1.v8.1.CDS.1"/>
    <property type="gene ID" value="Manes.18G107200.v8.1"/>
</dbReference>
<feature type="chain" id="PRO_5012203495" description="non-specific serine/threonine protein kinase" evidence="18">
    <location>
        <begin position="29"/>
        <end position="783"/>
    </location>
</feature>
<dbReference type="CDD" id="cd14066">
    <property type="entry name" value="STKc_IRAK"/>
    <property type="match status" value="1"/>
</dbReference>
<evidence type="ECO:0000256" key="5">
    <source>
        <dbReference type="ARBA" id="ARBA00022692"/>
    </source>
</evidence>
<dbReference type="Gene3D" id="1.10.510.10">
    <property type="entry name" value="Transferase(Phosphotransferase) domain 1"/>
    <property type="match status" value="1"/>
</dbReference>
<keyword evidence="4" id="KW-0808">Transferase</keyword>
<evidence type="ECO:0000256" key="6">
    <source>
        <dbReference type="ARBA" id="ARBA00022729"/>
    </source>
</evidence>
<dbReference type="GO" id="GO:0005524">
    <property type="term" value="F:ATP binding"/>
    <property type="evidence" value="ECO:0007669"/>
    <property type="project" value="UniProtKB-UniRule"/>
</dbReference>
<protein>
    <recommendedName>
        <fullName evidence="2">non-specific serine/threonine protein kinase</fullName>
        <ecNumber evidence="2">2.7.11.1</ecNumber>
    </recommendedName>
</protein>
<dbReference type="Pfam" id="PF13540">
    <property type="entry name" value="RCC1_2"/>
    <property type="match status" value="1"/>
</dbReference>
<dbReference type="InterPro" id="IPR011009">
    <property type="entry name" value="Kinase-like_dom_sf"/>
</dbReference>
<proteinExistence type="predicted"/>
<evidence type="ECO:0000256" key="10">
    <source>
        <dbReference type="ARBA" id="ARBA00022989"/>
    </source>
</evidence>
<keyword evidence="6 18" id="KW-0732">Signal</keyword>
<dbReference type="Pfam" id="PF00069">
    <property type="entry name" value="Pkinase"/>
    <property type="match status" value="1"/>
</dbReference>
<dbReference type="PROSITE" id="PS50011">
    <property type="entry name" value="PROTEIN_KINASE_DOM"/>
    <property type="match status" value="1"/>
</dbReference>
<keyword evidence="12" id="KW-0325">Glycoprotein</keyword>
<dbReference type="Proteomes" id="UP000091857">
    <property type="component" value="Chromosome 18"/>
</dbReference>
<organism evidence="20 21">
    <name type="scientific">Manihot esculenta</name>
    <name type="common">Cassava</name>
    <name type="synonym">Jatropha manihot</name>
    <dbReference type="NCBI Taxonomy" id="3983"/>
    <lineage>
        <taxon>Eukaryota</taxon>
        <taxon>Viridiplantae</taxon>
        <taxon>Streptophyta</taxon>
        <taxon>Embryophyta</taxon>
        <taxon>Tracheophyta</taxon>
        <taxon>Spermatophyta</taxon>
        <taxon>Magnoliopsida</taxon>
        <taxon>eudicotyledons</taxon>
        <taxon>Gunneridae</taxon>
        <taxon>Pentapetalae</taxon>
        <taxon>rosids</taxon>
        <taxon>fabids</taxon>
        <taxon>Malpighiales</taxon>
        <taxon>Euphorbiaceae</taxon>
        <taxon>Crotonoideae</taxon>
        <taxon>Manihoteae</taxon>
        <taxon>Manihot</taxon>
    </lineage>
</organism>
<dbReference type="Gene3D" id="2.130.10.30">
    <property type="entry name" value="Regulator of chromosome condensation 1/beta-lactamase-inhibitor protein II"/>
    <property type="match status" value="1"/>
</dbReference>
<dbReference type="InterPro" id="IPR000719">
    <property type="entry name" value="Prot_kinase_dom"/>
</dbReference>
<evidence type="ECO:0000256" key="9">
    <source>
        <dbReference type="ARBA" id="ARBA00022840"/>
    </source>
</evidence>
<keyword evidence="8" id="KW-0418">Kinase</keyword>
<evidence type="ECO:0000256" key="3">
    <source>
        <dbReference type="ARBA" id="ARBA00022527"/>
    </source>
</evidence>
<feature type="signal peptide" evidence="18">
    <location>
        <begin position="1"/>
        <end position="28"/>
    </location>
</feature>
<dbReference type="STRING" id="3983.A0A2C9U3X6"/>
<evidence type="ECO:0000256" key="4">
    <source>
        <dbReference type="ARBA" id="ARBA00022679"/>
    </source>
</evidence>
<dbReference type="Gene3D" id="3.30.200.20">
    <property type="entry name" value="Phosphorylase Kinase, domain 1"/>
    <property type="match status" value="1"/>
</dbReference>
<evidence type="ECO:0000256" key="14">
    <source>
        <dbReference type="ARBA" id="ARBA00048679"/>
    </source>
</evidence>
<dbReference type="EMBL" id="CM004404">
    <property type="protein sequence ID" value="OAY23788.1"/>
    <property type="molecule type" value="Genomic_DNA"/>
</dbReference>
<evidence type="ECO:0000256" key="12">
    <source>
        <dbReference type="ARBA" id="ARBA00023180"/>
    </source>
</evidence>
<evidence type="ECO:0000256" key="15">
    <source>
        <dbReference type="PROSITE-ProRule" id="PRU10141"/>
    </source>
</evidence>
<sequence>MAFLFFHNTFSFFFFFLLFFSSFTSVLPLSTVAISETSSHTLICALGITTSDQSYLNCSSFPSGIQFPVLNSSFSYSGIVAGDGFICAVISFYSSSSSSIMVCWRFSTNGNNLVYKRIYQGPLLREIQAGNSHICGLNTTNRLHCWQWPEFNSTAAQNLSFSSIAVGEEFVCGISGFGNITCWGNFSSVSNPPSGNFSMIAAGFRHACALTFSNQLHCWGAMEGEKPQDKFKLLALGENRSCGLRLNDTVVCWGQNNFSLQESLKDEFFINIEAKRNIFCGVLKQNYSLVCWGNEILDSNSMVFNEVIPGPCTSSCSDPHDMLPGSEKFCPQGLFICEYEPEIVIPPLPEPQLPPSLPPSPASEGSTSSGWSDKMIAFLVVGCVGFSILLLAIGFFLFRFCICRGYRVHDSGRLDETGAPLEQGTRQQQQQQHPQIQQAPLSPVLEKRLSQLASMGNAGHLEEFSLQLLLQATNNFSEDHKVGTGSFGSVYRATLEDGREVAIKRAETSSTSSYAVGTRRQEDKDDAFINELESLSRLHHKNLIRLLGFCEDSNERVLVYEYLSNGTLNDHLHKLQSSPLMSWPARIKVALDAARGIEYLHEYAVPSIIHRDIKSSNILLDSSWTAKVSDFGLSLMGPEGEESHLSLRAAGTVGYMDPEYYRLQQLTAKSDVYSFGIVLLELLSGIKAIHKNENGVPRNVVDFVVPYIVQDDIHRVLDSRVPPPTPYEIEAVAYVGYLAADCVTLEGRDRPSMTEIVNSLERALAACLVNPTSLSRSTTASST</sequence>
<comment type="subcellular location">
    <subcellularLocation>
        <location evidence="1">Membrane</location>
        <topology evidence="1">Single-pass membrane protein</topology>
    </subcellularLocation>
</comment>
<keyword evidence="9 15" id="KW-0067">ATP-binding</keyword>
<name>A0A2C9U3X6_MANES</name>